<dbReference type="InterPro" id="IPR001077">
    <property type="entry name" value="COMT_C"/>
</dbReference>
<dbReference type="InterPro" id="IPR016461">
    <property type="entry name" value="COMT-like"/>
</dbReference>
<dbReference type="PANTHER" id="PTHR43712:SF2">
    <property type="entry name" value="O-METHYLTRANSFERASE CICE"/>
    <property type="match status" value="1"/>
</dbReference>
<keyword evidence="1" id="KW-0489">Methyltransferase</keyword>
<dbReference type="InterPro" id="IPR036388">
    <property type="entry name" value="WH-like_DNA-bd_sf"/>
</dbReference>
<evidence type="ECO:0000256" key="1">
    <source>
        <dbReference type="ARBA" id="ARBA00022603"/>
    </source>
</evidence>
<evidence type="ECO:0000259" key="5">
    <source>
        <dbReference type="Pfam" id="PF08100"/>
    </source>
</evidence>
<evidence type="ECO:0000256" key="3">
    <source>
        <dbReference type="ARBA" id="ARBA00022691"/>
    </source>
</evidence>
<accession>A0ABP4J2I4</accession>
<feature type="domain" description="O-methyltransferase dimerisation" evidence="5">
    <location>
        <begin position="33"/>
        <end position="105"/>
    </location>
</feature>
<dbReference type="InterPro" id="IPR029063">
    <property type="entry name" value="SAM-dependent_MTases_sf"/>
</dbReference>
<sequence>MSQDQDRAEEEQAGAGGGEDGLRRSAAFLVDEALGFLFPAALRAAADVGVADHLADGPASPAELAAATGTDARNLYRVLRLLATRGVVAEDARGRFTLTEAGQALRGDVPYSVRTAVQMLTDRTMWRPAGELTHCLTEGTTAFENLFGVPFFDHFAKDERTAAVFHVGMASMSDQENAPIAAAYDFPSSGTVVDIGGGHGGLLLEVLRRNPGLEGVLHDRAHVLAGNRLEGRPEVASRWTTREGDFFTAVPAGDVLLLKRITHDWDDDACAALLGHCRRALRPGGRVLVLDAVVPSGNAPHQSKALDLMMMASLTGRERTEDDFAELFARAGLKLSRVIPTPTVLSVVEAVAA</sequence>
<organism evidence="6 7">
    <name type="scientific">Kitasatospora putterlickiae</name>
    <dbReference type="NCBI Taxonomy" id="221725"/>
    <lineage>
        <taxon>Bacteria</taxon>
        <taxon>Bacillati</taxon>
        <taxon>Actinomycetota</taxon>
        <taxon>Actinomycetes</taxon>
        <taxon>Kitasatosporales</taxon>
        <taxon>Streptomycetaceae</taxon>
        <taxon>Kitasatospora</taxon>
    </lineage>
</organism>
<evidence type="ECO:0000256" key="2">
    <source>
        <dbReference type="ARBA" id="ARBA00022679"/>
    </source>
</evidence>
<dbReference type="SUPFAM" id="SSF53335">
    <property type="entry name" value="S-adenosyl-L-methionine-dependent methyltransferases"/>
    <property type="match status" value="1"/>
</dbReference>
<evidence type="ECO:0000259" key="4">
    <source>
        <dbReference type="Pfam" id="PF00891"/>
    </source>
</evidence>
<name>A0ABP4J2I4_9ACTN</name>
<dbReference type="Gene3D" id="3.40.50.150">
    <property type="entry name" value="Vaccinia Virus protein VP39"/>
    <property type="match status" value="1"/>
</dbReference>
<keyword evidence="7" id="KW-1185">Reference proteome</keyword>
<dbReference type="InterPro" id="IPR036390">
    <property type="entry name" value="WH_DNA-bd_sf"/>
</dbReference>
<dbReference type="Gene3D" id="1.10.10.10">
    <property type="entry name" value="Winged helix-like DNA-binding domain superfamily/Winged helix DNA-binding domain"/>
    <property type="match status" value="1"/>
</dbReference>
<protein>
    <submittedName>
        <fullName evidence="6">O-methyltransferase</fullName>
    </submittedName>
</protein>
<dbReference type="InterPro" id="IPR012967">
    <property type="entry name" value="COMT_dimerisation"/>
</dbReference>
<keyword evidence="3" id="KW-0949">S-adenosyl-L-methionine</keyword>
<evidence type="ECO:0000313" key="7">
    <source>
        <dbReference type="Proteomes" id="UP001499863"/>
    </source>
</evidence>
<comment type="caution">
    <text evidence="6">The sequence shown here is derived from an EMBL/GenBank/DDBJ whole genome shotgun (WGS) entry which is preliminary data.</text>
</comment>
<feature type="domain" description="O-methyltransferase C-terminal" evidence="4">
    <location>
        <begin position="131"/>
        <end position="333"/>
    </location>
</feature>
<evidence type="ECO:0000313" key="6">
    <source>
        <dbReference type="EMBL" id="GAA1404472.1"/>
    </source>
</evidence>
<dbReference type="PANTHER" id="PTHR43712">
    <property type="entry name" value="PUTATIVE (AFU_ORTHOLOGUE AFUA_4G14580)-RELATED"/>
    <property type="match status" value="1"/>
</dbReference>
<dbReference type="SUPFAM" id="SSF46785">
    <property type="entry name" value="Winged helix' DNA-binding domain"/>
    <property type="match status" value="1"/>
</dbReference>
<gene>
    <name evidence="6" type="ORF">GCM10009639_50390</name>
</gene>
<dbReference type="PIRSF" id="PIRSF005739">
    <property type="entry name" value="O-mtase"/>
    <property type="match status" value="1"/>
</dbReference>
<dbReference type="Proteomes" id="UP001499863">
    <property type="component" value="Unassembled WGS sequence"/>
</dbReference>
<proteinExistence type="predicted"/>
<dbReference type="Pfam" id="PF08100">
    <property type="entry name" value="Dimerisation"/>
    <property type="match status" value="1"/>
</dbReference>
<keyword evidence="2" id="KW-0808">Transferase</keyword>
<reference evidence="7" key="1">
    <citation type="journal article" date="2019" name="Int. J. Syst. Evol. Microbiol.">
        <title>The Global Catalogue of Microorganisms (GCM) 10K type strain sequencing project: providing services to taxonomists for standard genome sequencing and annotation.</title>
        <authorList>
            <consortium name="The Broad Institute Genomics Platform"/>
            <consortium name="The Broad Institute Genome Sequencing Center for Infectious Disease"/>
            <person name="Wu L."/>
            <person name="Ma J."/>
        </authorList>
    </citation>
    <scope>NUCLEOTIDE SEQUENCE [LARGE SCALE GENOMIC DNA]</scope>
    <source>
        <strain evidence="7">JCM 12393</strain>
    </source>
</reference>
<dbReference type="EMBL" id="BAAAKJ010000280">
    <property type="protein sequence ID" value="GAA1404472.1"/>
    <property type="molecule type" value="Genomic_DNA"/>
</dbReference>
<dbReference type="PROSITE" id="PS51683">
    <property type="entry name" value="SAM_OMT_II"/>
    <property type="match status" value="1"/>
</dbReference>
<dbReference type="RefSeq" id="WP_344339926.1">
    <property type="nucleotide sequence ID" value="NZ_BAAAKJ010000280.1"/>
</dbReference>
<dbReference type="Pfam" id="PF00891">
    <property type="entry name" value="Methyltransf_2"/>
    <property type="match status" value="1"/>
</dbReference>